<reference evidence="3" key="1">
    <citation type="journal article" date="2021" name="Mol. Ecol. Resour.">
        <title>Apolygus lucorum genome provides insights into omnivorousness and mesophyll feeding.</title>
        <authorList>
            <person name="Liu Y."/>
            <person name="Liu H."/>
            <person name="Wang H."/>
            <person name="Huang T."/>
            <person name="Liu B."/>
            <person name="Yang B."/>
            <person name="Yin L."/>
            <person name="Li B."/>
            <person name="Zhang Y."/>
            <person name="Zhang S."/>
            <person name="Jiang F."/>
            <person name="Zhang X."/>
            <person name="Ren Y."/>
            <person name="Wang B."/>
            <person name="Wang S."/>
            <person name="Lu Y."/>
            <person name="Wu K."/>
            <person name="Fan W."/>
            <person name="Wang G."/>
        </authorList>
    </citation>
    <scope>NUCLEOTIDE SEQUENCE</scope>
    <source>
        <strain evidence="3">12Hb</strain>
    </source>
</reference>
<feature type="compositionally biased region" description="Polar residues" evidence="1">
    <location>
        <begin position="486"/>
        <end position="497"/>
    </location>
</feature>
<feature type="compositionally biased region" description="Basic and acidic residues" evidence="1">
    <location>
        <begin position="828"/>
        <end position="844"/>
    </location>
</feature>
<keyword evidence="4" id="KW-1185">Reference proteome</keyword>
<feature type="region of interest" description="Disordered" evidence="1">
    <location>
        <begin position="790"/>
        <end position="940"/>
    </location>
</feature>
<dbReference type="OrthoDB" id="2159131at2759"/>
<feature type="compositionally biased region" description="Basic and acidic residues" evidence="1">
    <location>
        <begin position="802"/>
        <end position="815"/>
    </location>
</feature>
<dbReference type="SMART" id="SM01083">
    <property type="entry name" value="Cir_N"/>
    <property type="match status" value="1"/>
</dbReference>
<feature type="compositionally biased region" description="Polar residues" evidence="1">
    <location>
        <begin position="148"/>
        <end position="166"/>
    </location>
</feature>
<dbReference type="EMBL" id="WIXP02000011">
    <property type="protein sequence ID" value="KAF6203021.1"/>
    <property type="molecule type" value="Genomic_DNA"/>
</dbReference>
<feature type="region of interest" description="Disordered" evidence="1">
    <location>
        <begin position="53"/>
        <end position="100"/>
    </location>
</feature>
<feature type="region of interest" description="Disordered" evidence="1">
    <location>
        <begin position="144"/>
        <end position="280"/>
    </location>
</feature>
<dbReference type="InterPro" id="IPR039875">
    <property type="entry name" value="LENG1-like"/>
</dbReference>
<feature type="domain" description="CBF1-interacting co-repressor CIR N-terminal" evidence="2">
    <location>
        <begin position="629"/>
        <end position="665"/>
    </location>
</feature>
<comment type="caution">
    <text evidence="3">The sequence shown here is derived from an EMBL/GenBank/DDBJ whole genome shotgun (WGS) entry which is preliminary data.</text>
</comment>
<gene>
    <name evidence="3" type="ORF">GE061_003434</name>
</gene>
<evidence type="ECO:0000259" key="2">
    <source>
        <dbReference type="SMART" id="SM01083"/>
    </source>
</evidence>
<feature type="region of interest" description="Disordered" evidence="1">
    <location>
        <begin position="430"/>
        <end position="527"/>
    </location>
</feature>
<evidence type="ECO:0000256" key="1">
    <source>
        <dbReference type="SAM" id="MobiDB-lite"/>
    </source>
</evidence>
<dbReference type="AlphaFoldDB" id="A0A8S9X3X2"/>
<proteinExistence type="predicted"/>
<feature type="compositionally biased region" description="Acidic residues" evidence="1">
    <location>
        <begin position="176"/>
        <end position="187"/>
    </location>
</feature>
<dbReference type="InterPro" id="IPR019339">
    <property type="entry name" value="CIR_N_dom"/>
</dbReference>
<feature type="compositionally biased region" description="Basic and acidic residues" evidence="1">
    <location>
        <begin position="867"/>
        <end position="898"/>
    </location>
</feature>
<feature type="compositionally biased region" description="Basic and acidic residues" evidence="1">
    <location>
        <begin position="906"/>
        <end position="921"/>
    </location>
</feature>
<organism evidence="3 4">
    <name type="scientific">Apolygus lucorum</name>
    <name type="common">Small green plant bug</name>
    <name type="synonym">Lygocoris lucorum</name>
    <dbReference type="NCBI Taxonomy" id="248454"/>
    <lineage>
        <taxon>Eukaryota</taxon>
        <taxon>Metazoa</taxon>
        <taxon>Ecdysozoa</taxon>
        <taxon>Arthropoda</taxon>
        <taxon>Hexapoda</taxon>
        <taxon>Insecta</taxon>
        <taxon>Pterygota</taxon>
        <taxon>Neoptera</taxon>
        <taxon>Paraneoptera</taxon>
        <taxon>Hemiptera</taxon>
        <taxon>Heteroptera</taxon>
        <taxon>Panheteroptera</taxon>
        <taxon>Cimicomorpha</taxon>
        <taxon>Miridae</taxon>
        <taxon>Mirini</taxon>
        <taxon>Apolygus</taxon>
    </lineage>
</organism>
<feature type="compositionally biased region" description="Basic residues" evidence="1">
    <location>
        <begin position="816"/>
        <end position="827"/>
    </location>
</feature>
<feature type="compositionally biased region" description="Basic and acidic residues" evidence="1">
    <location>
        <begin position="53"/>
        <end position="63"/>
    </location>
</feature>
<feature type="compositionally biased region" description="Basic and acidic residues" evidence="1">
    <location>
        <begin position="188"/>
        <end position="203"/>
    </location>
</feature>
<evidence type="ECO:0000313" key="3">
    <source>
        <dbReference type="EMBL" id="KAF6203021.1"/>
    </source>
</evidence>
<evidence type="ECO:0000313" key="4">
    <source>
        <dbReference type="Proteomes" id="UP000466442"/>
    </source>
</evidence>
<name>A0A8S9X3X2_APOLU</name>
<protein>
    <recommendedName>
        <fullName evidence="2">CBF1-interacting co-repressor CIR N-terminal domain-containing protein</fullName>
    </recommendedName>
</protein>
<dbReference type="PANTHER" id="PTHR22093:SF0">
    <property type="entry name" value="LEUKOCYTE RECEPTOR CLUSTER MEMBER 1"/>
    <property type="match status" value="1"/>
</dbReference>
<accession>A0A8S9X3X2</accession>
<dbReference type="Proteomes" id="UP000466442">
    <property type="component" value="Unassembled WGS sequence"/>
</dbReference>
<dbReference type="PANTHER" id="PTHR22093">
    <property type="entry name" value="LEUKOCYTE RECEPTOR CLUSTER LRC MEMBER 1"/>
    <property type="match status" value="1"/>
</dbReference>
<sequence>MEYQHQGPDGNYRNPSQYLLGCFRCPERSFSGGGRPTGTIELRVWARRNQSEDTRNPFHHDPHNAIGVRGGNHRSQPEPTRNPFHHAPRNAIGVRGGNRCNQSVDTRNPFLRALHNAIEIGKRRLDDLCRIYLDLPYHVFRNDEGNRGESNGNPCRKVTTTENATADTGPLRPELEEMNEELAMEDDERTRWDRNVQDGDSRTDFAVPGTSGTTETKEEVTATEMESDDETFLDAMTLPPATTGLASSPDHLDNATPSPPPNNTEINEDRESGTPRRTYGLRQRAPVDYRKLHLGALVQTDHNQTIMTQRQLELEEDMEGDPPFDEFVQQILDTFQEETEANETIPRDTVTTPEPCTFPEQTLAGIVNCIRHAARSDIRLTRIANGQAAVVHMLRIARWIPQYQRIAQERDELLEREEKWRTERAEFLKTMAAENKQPKEQGNGVKPETTVTAAKKVRSVATSPILPPRETSPQASGSGLKRNPRRLSSTTSTSDNSPVPGVTRLRSRTPSPQLAIIPEGPPDKQSRFLRRLVNDPPSQRSQNEDDVNPCLERTYLLYLSTLVNPEELRLGCHGHTKANGMRRREDSGGNSCHWEHCKAFRRKAQATDNHHRVHGSAGRITMNILPKKRWHVRTKENIARVRRDEAKAREEEAERLKRIELAEKEARTEVLRGIARSKYDGRPDESSPSTEKLEHVNFFKELEEGEDVVKGKNKEYEKEKKEEAEKYEKQIGYLTYLGQDTVESTGKISWFNKVPDRWKNKDDSEVEIIKKAVYDPLEKMNSYLGNKYVSKKISTSEPPTEDSEKTQKVMKEDRRVKKHKTKKKEKEKKRLRDSTSKSDEDRKKKSEKRKRKSSSTDDDMSSSKKTNIREREVDEGKRIDMDELRAKRLKREQAEKQRAAQLMARLRGETIEEPKAPDHSVKQKYNSQFNPHIARQNRDD</sequence>